<evidence type="ECO:0000259" key="3">
    <source>
        <dbReference type="Pfam" id="PF05193"/>
    </source>
</evidence>
<keyword evidence="5" id="KW-1185">Reference proteome</keyword>
<gene>
    <name evidence="4" type="ORF">Q31a_54450</name>
</gene>
<keyword evidence="1" id="KW-1133">Transmembrane helix</keyword>
<keyword evidence="1" id="KW-0812">Transmembrane</keyword>
<reference evidence="4 5" key="1">
    <citation type="submission" date="2019-02" db="EMBL/GenBank/DDBJ databases">
        <title>Deep-cultivation of Planctomycetes and their phenomic and genomic characterization uncovers novel biology.</title>
        <authorList>
            <person name="Wiegand S."/>
            <person name="Jogler M."/>
            <person name="Boedeker C."/>
            <person name="Pinto D."/>
            <person name="Vollmers J."/>
            <person name="Rivas-Marin E."/>
            <person name="Kohn T."/>
            <person name="Peeters S.H."/>
            <person name="Heuer A."/>
            <person name="Rast P."/>
            <person name="Oberbeckmann S."/>
            <person name="Bunk B."/>
            <person name="Jeske O."/>
            <person name="Meyerdierks A."/>
            <person name="Storesund J.E."/>
            <person name="Kallscheuer N."/>
            <person name="Luecker S."/>
            <person name="Lage O.M."/>
            <person name="Pohl T."/>
            <person name="Merkel B.J."/>
            <person name="Hornburger P."/>
            <person name="Mueller R.-W."/>
            <person name="Bruemmer F."/>
            <person name="Labrenz M."/>
            <person name="Spormann A.M."/>
            <person name="Op den Camp H."/>
            <person name="Overmann J."/>
            <person name="Amann R."/>
            <person name="Jetten M.S.M."/>
            <person name="Mascher T."/>
            <person name="Medema M.H."/>
            <person name="Devos D.P."/>
            <person name="Kaster A.-K."/>
            <person name="Ovreas L."/>
            <person name="Rohde M."/>
            <person name="Galperin M.Y."/>
            <person name="Jogler C."/>
        </authorList>
    </citation>
    <scope>NUCLEOTIDE SEQUENCE [LARGE SCALE GENOMIC DNA]</scope>
    <source>
        <strain evidence="4 5">Q31a</strain>
    </source>
</reference>
<evidence type="ECO:0000259" key="2">
    <source>
        <dbReference type="Pfam" id="PF00675"/>
    </source>
</evidence>
<dbReference type="PANTHER" id="PTHR11851">
    <property type="entry name" value="METALLOPROTEASE"/>
    <property type="match status" value="1"/>
</dbReference>
<dbReference type="Pfam" id="PF05193">
    <property type="entry name" value="Peptidase_M16_C"/>
    <property type="match status" value="1"/>
</dbReference>
<dbReference type="InterPro" id="IPR050361">
    <property type="entry name" value="MPP/UQCRC_Complex"/>
</dbReference>
<dbReference type="OrthoDB" id="9762085at2"/>
<dbReference type="InterPro" id="IPR011765">
    <property type="entry name" value="Pept_M16_N"/>
</dbReference>
<dbReference type="EMBL" id="CP036298">
    <property type="protein sequence ID" value="QDV27064.1"/>
    <property type="molecule type" value="Genomic_DNA"/>
</dbReference>
<accession>A0A518GEN8</accession>
<dbReference type="InterPro" id="IPR007863">
    <property type="entry name" value="Peptidase_M16_C"/>
</dbReference>
<feature type="domain" description="Peptidase M16 N-terminal" evidence="2">
    <location>
        <begin position="24"/>
        <end position="145"/>
    </location>
</feature>
<evidence type="ECO:0000256" key="1">
    <source>
        <dbReference type="SAM" id="Phobius"/>
    </source>
</evidence>
<dbReference type="Proteomes" id="UP000318017">
    <property type="component" value="Chromosome"/>
</dbReference>
<feature type="transmembrane region" description="Helical" evidence="1">
    <location>
        <begin position="280"/>
        <end position="304"/>
    </location>
</feature>
<keyword evidence="1" id="KW-0472">Membrane</keyword>
<dbReference type="SUPFAM" id="SSF63411">
    <property type="entry name" value="LuxS/MPP-like metallohydrolase"/>
    <property type="match status" value="2"/>
</dbReference>
<protein>
    <submittedName>
        <fullName evidence="4">Peptidase M16 inactive domain protein</fullName>
    </submittedName>
</protein>
<feature type="domain" description="Peptidase M16 C-terminal" evidence="3">
    <location>
        <begin position="168"/>
        <end position="336"/>
    </location>
</feature>
<sequence>MNQELLYRKFDNGLVLLGEHMPWLRSAAFSLHLPAGTCYEPNGLDGLSGMTNEMVQRGCGELDSRQFLERLDELGVERGSSITTNHSSFSCAMPREVLPETLGLYSDLVRTPHLPADQLDDARQLSLQDLRALDDEASHRCFSELKRFRYPLPFGRISQGTREGLAAIDHQKMHHFFQDTYKPAGSILAVAGNFDWTQVCDLVEARLGDWTGAPPRELPELKPNYGSRHVDHSTNQIHLALAYECEPYESPEYYESRALVGVLSDGMSSRLFTEVREKRGLVYSVFATCFSLAGLGSVLCYAGTTTNRAEETLQVLLETIFSLRDGITVDELERLKYRIKSSLVFEQESSAARSSQIASDWFYLGRVPTREEVCARVDALTCEGLQQHFCEHLPKNFSLVTVGSQALELPDGIANAQV</sequence>
<organism evidence="4 5">
    <name type="scientific">Aureliella helgolandensis</name>
    <dbReference type="NCBI Taxonomy" id="2527968"/>
    <lineage>
        <taxon>Bacteria</taxon>
        <taxon>Pseudomonadati</taxon>
        <taxon>Planctomycetota</taxon>
        <taxon>Planctomycetia</taxon>
        <taxon>Pirellulales</taxon>
        <taxon>Pirellulaceae</taxon>
        <taxon>Aureliella</taxon>
    </lineage>
</organism>
<name>A0A518GEN8_9BACT</name>
<dbReference type="GO" id="GO:0046872">
    <property type="term" value="F:metal ion binding"/>
    <property type="evidence" value="ECO:0007669"/>
    <property type="project" value="InterPro"/>
</dbReference>
<dbReference type="KEGG" id="ahel:Q31a_54450"/>
<dbReference type="Gene3D" id="3.30.830.10">
    <property type="entry name" value="Metalloenzyme, LuxS/M16 peptidase-like"/>
    <property type="match status" value="2"/>
</dbReference>
<dbReference type="PANTHER" id="PTHR11851:SF219">
    <property type="entry name" value="HYPOTHETICAL ZINC PROTEASE"/>
    <property type="match status" value="1"/>
</dbReference>
<dbReference type="RefSeq" id="WP_145083876.1">
    <property type="nucleotide sequence ID" value="NZ_CP036298.1"/>
</dbReference>
<dbReference type="Pfam" id="PF00675">
    <property type="entry name" value="Peptidase_M16"/>
    <property type="match status" value="1"/>
</dbReference>
<dbReference type="AlphaFoldDB" id="A0A518GEN8"/>
<evidence type="ECO:0000313" key="4">
    <source>
        <dbReference type="EMBL" id="QDV27064.1"/>
    </source>
</evidence>
<proteinExistence type="predicted"/>
<dbReference type="InterPro" id="IPR011249">
    <property type="entry name" value="Metalloenz_LuxS/M16"/>
</dbReference>
<evidence type="ECO:0000313" key="5">
    <source>
        <dbReference type="Proteomes" id="UP000318017"/>
    </source>
</evidence>